<dbReference type="InterPro" id="IPR029044">
    <property type="entry name" value="Nucleotide-diphossugar_trans"/>
</dbReference>
<dbReference type="InterPro" id="IPR001173">
    <property type="entry name" value="Glyco_trans_2-like"/>
</dbReference>
<dbReference type="Gene3D" id="3.90.550.10">
    <property type="entry name" value="Spore Coat Polysaccharide Biosynthesis Protein SpsA, Chain A"/>
    <property type="match status" value="1"/>
</dbReference>
<proteinExistence type="inferred from homology"/>
<protein>
    <submittedName>
        <fullName evidence="5">Glycosyltransferase</fullName>
    </submittedName>
</protein>
<dbReference type="InterPro" id="IPR050834">
    <property type="entry name" value="Glycosyltransf_2"/>
</dbReference>
<dbReference type="PATRIC" id="fig|1088869.3.peg.1916"/>
<evidence type="ECO:0000256" key="1">
    <source>
        <dbReference type="ARBA" id="ARBA00006739"/>
    </source>
</evidence>
<evidence type="ECO:0000313" key="5">
    <source>
        <dbReference type="EMBL" id="EHH67701.1"/>
    </source>
</evidence>
<organism evidence="5 6">
    <name type="scientific">Gluconobacter morbifer G707</name>
    <dbReference type="NCBI Taxonomy" id="1088869"/>
    <lineage>
        <taxon>Bacteria</taxon>
        <taxon>Pseudomonadati</taxon>
        <taxon>Pseudomonadota</taxon>
        <taxon>Alphaproteobacteria</taxon>
        <taxon>Acetobacterales</taxon>
        <taxon>Acetobacteraceae</taxon>
        <taxon>Gluconobacter</taxon>
    </lineage>
</organism>
<dbReference type="AlphaFoldDB" id="G6XKA5"/>
<accession>G6XKA5</accession>
<dbReference type="SUPFAM" id="SSF53448">
    <property type="entry name" value="Nucleotide-diphospho-sugar transferases"/>
    <property type="match status" value="1"/>
</dbReference>
<keyword evidence="3 5" id="KW-0808">Transferase</keyword>
<dbReference type="STRING" id="1088869.GMO_19210"/>
<keyword evidence="6" id="KW-1185">Reference proteome</keyword>
<dbReference type="RefSeq" id="WP_008852068.1">
    <property type="nucleotide sequence ID" value="NZ_AGQV01000006.1"/>
</dbReference>
<dbReference type="eggNOG" id="COG0463">
    <property type="taxonomic scope" value="Bacteria"/>
</dbReference>
<dbReference type="Proteomes" id="UP000004949">
    <property type="component" value="Unassembled WGS sequence"/>
</dbReference>
<evidence type="ECO:0000256" key="2">
    <source>
        <dbReference type="ARBA" id="ARBA00022676"/>
    </source>
</evidence>
<sequence>MPLPPSGASMRHSFLNGEAGSHLKRGSDTIAILLSLHNGAAYLPAQLESILAQTHEDWLLYWRDDASSDDSPILMREFAARAGQERFIEITSHPGRLGVAASYAYLLNAIPTASHVAFADQDDVWHPRKLAWAMESIAPIPAHVAALYCARQYLTDENLNIIGQSSPLRRSPGFPNALTQNIATGHTILFNAATHHLLQNHAPPPSVLHDWWAYLLTSGSGGRIVFDDRCVSHYRQHGRNTIGAQTSLLHRGYAALRRGPNVFMSIFEGNVRYLLEWSEILSPEALRLLEALARAKSFSARLHILKQYPDLKRQTWCETAVFQVWYLLRTLRS</sequence>
<comment type="similarity">
    <text evidence="1">Belongs to the glycosyltransferase 2 family.</text>
</comment>
<dbReference type="GO" id="GO:0016757">
    <property type="term" value="F:glycosyltransferase activity"/>
    <property type="evidence" value="ECO:0007669"/>
    <property type="project" value="UniProtKB-KW"/>
</dbReference>
<evidence type="ECO:0000259" key="4">
    <source>
        <dbReference type="Pfam" id="PF00535"/>
    </source>
</evidence>
<dbReference type="EMBL" id="AGQV01000006">
    <property type="protein sequence ID" value="EHH67701.1"/>
    <property type="molecule type" value="Genomic_DNA"/>
</dbReference>
<dbReference type="Pfam" id="PF00535">
    <property type="entry name" value="Glycos_transf_2"/>
    <property type="match status" value="1"/>
</dbReference>
<evidence type="ECO:0000256" key="3">
    <source>
        <dbReference type="ARBA" id="ARBA00022679"/>
    </source>
</evidence>
<reference evidence="5 6" key="1">
    <citation type="submission" date="2011-10" db="EMBL/GenBank/DDBJ databases">
        <title>Genome sequence of Gluconobacter morbifer G707, isolated from Drosophila gut.</title>
        <authorList>
            <person name="Lee W.-J."/>
            <person name="Kim E.-K."/>
        </authorList>
    </citation>
    <scope>NUCLEOTIDE SEQUENCE [LARGE SCALE GENOMIC DNA]</scope>
    <source>
        <strain evidence="5 6">G707</strain>
    </source>
</reference>
<feature type="domain" description="Glycosyltransferase 2-like" evidence="4">
    <location>
        <begin position="33"/>
        <end position="144"/>
    </location>
</feature>
<dbReference type="PANTHER" id="PTHR43685:SF5">
    <property type="entry name" value="GLYCOSYLTRANSFERASE EPSE-RELATED"/>
    <property type="match status" value="1"/>
</dbReference>
<name>G6XKA5_9PROT</name>
<dbReference type="PANTHER" id="PTHR43685">
    <property type="entry name" value="GLYCOSYLTRANSFERASE"/>
    <property type="match status" value="1"/>
</dbReference>
<comment type="caution">
    <text evidence="5">The sequence shown here is derived from an EMBL/GenBank/DDBJ whole genome shotgun (WGS) entry which is preliminary data.</text>
</comment>
<gene>
    <name evidence="5" type="ORF">GMO_19210</name>
</gene>
<evidence type="ECO:0000313" key="6">
    <source>
        <dbReference type="Proteomes" id="UP000004949"/>
    </source>
</evidence>
<keyword evidence="2" id="KW-0328">Glycosyltransferase</keyword>